<sequence length="398" mass="46240">MKNFLFISPNFPENYWMFCRELKKNGLNVLGIGDQPYEELSQGLKDSLDEYYKVSSLENEEEVYRAVAFLIFKHGRIDWLESNNEYWLERDARLRTAFHITSGFQEDDIPRIKYKSKMKAYYVQAGIPTARYHLVDTLEECEKFIKEVGYPVVVKPDNGVGASHTYKLEDQGQLEEFFRTKEPEVSYIMEEFVVAEVNSYDAIIDSNGDPIFETGNVTPISIMDIVNHEDNALFYIVKQLSSDVRLAGRATVKSFNVRSRFVHFEFFRLQKDQKGLGRKGDIVGLEVNMRPCGGFSPDMMDFACKTDVYKIWADMIAFNRTQMQPGDREYCAFVGRRDGKKFILGHEDIMTKYSKNIRMADRLPDVLAAAMGNQIYIATFQSKREMDNFFQDALKYEF</sequence>
<keyword evidence="3 4" id="KW-0067">ATP-binding</keyword>
<evidence type="ECO:0000313" key="7">
    <source>
        <dbReference type="Proteomes" id="UP001446032"/>
    </source>
</evidence>
<name>A0ABV1ANF4_9FIRM</name>
<evidence type="ECO:0000256" key="1">
    <source>
        <dbReference type="ARBA" id="ARBA00022598"/>
    </source>
</evidence>
<evidence type="ECO:0000256" key="4">
    <source>
        <dbReference type="PROSITE-ProRule" id="PRU00409"/>
    </source>
</evidence>
<evidence type="ECO:0000259" key="5">
    <source>
        <dbReference type="PROSITE" id="PS50975"/>
    </source>
</evidence>
<dbReference type="InterPro" id="IPR052032">
    <property type="entry name" value="ATP-dep_AA_Ligase"/>
</dbReference>
<dbReference type="Gene3D" id="3.30.470.20">
    <property type="entry name" value="ATP-grasp fold, B domain"/>
    <property type="match status" value="1"/>
</dbReference>
<keyword evidence="2 4" id="KW-0547">Nucleotide-binding</keyword>
<comment type="caution">
    <text evidence="6">The sequence shown here is derived from an EMBL/GenBank/DDBJ whole genome shotgun (WGS) entry which is preliminary data.</text>
</comment>
<keyword evidence="1" id="KW-0436">Ligase</keyword>
<dbReference type="Proteomes" id="UP001446032">
    <property type="component" value="Unassembled WGS sequence"/>
</dbReference>
<keyword evidence="7" id="KW-1185">Reference proteome</keyword>
<accession>A0ABV1ANF4</accession>
<feature type="domain" description="ATP-grasp" evidence="5">
    <location>
        <begin position="119"/>
        <end position="317"/>
    </location>
</feature>
<gene>
    <name evidence="6" type="ORF">WMO75_13250</name>
</gene>
<proteinExistence type="predicted"/>
<organism evidence="6 7">
    <name type="scientific">Blautia intestinihominis</name>
    <dbReference type="NCBI Taxonomy" id="3133152"/>
    <lineage>
        <taxon>Bacteria</taxon>
        <taxon>Bacillati</taxon>
        <taxon>Bacillota</taxon>
        <taxon>Clostridia</taxon>
        <taxon>Lachnospirales</taxon>
        <taxon>Lachnospiraceae</taxon>
        <taxon>Blautia</taxon>
    </lineage>
</organism>
<dbReference type="SUPFAM" id="SSF56059">
    <property type="entry name" value="Glutathione synthetase ATP-binding domain-like"/>
    <property type="match status" value="1"/>
</dbReference>
<dbReference type="EMBL" id="JBBMEI010000046">
    <property type="protein sequence ID" value="MEQ2359276.1"/>
    <property type="molecule type" value="Genomic_DNA"/>
</dbReference>
<reference evidence="6 7" key="1">
    <citation type="submission" date="2024-03" db="EMBL/GenBank/DDBJ databases">
        <title>Human intestinal bacterial collection.</title>
        <authorList>
            <person name="Pauvert C."/>
            <person name="Hitch T.C.A."/>
            <person name="Clavel T."/>
        </authorList>
    </citation>
    <scope>NUCLEOTIDE SEQUENCE [LARGE SCALE GENOMIC DNA]</scope>
    <source>
        <strain evidence="6 7">CLA-AA-H95</strain>
    </source>
</reference>
<dbReference type="PANTHER" id="PTHR43585:SF2">
    <property type="entry name" value="ATP-GRASP ENZYME FSQD"/>
    <property type="match status" value="1"/>
</dbReference>
<dbReference type="PANTHER" id="PTHR43585">
    <property type="entry name" value="FUMIPYRROLE BIOSYNTHESIS PROTEIN C"/>
    <property type="match status" value="1"/>
</dbReference>
<evidence type="ECO:0000256" key="2">
    <source>
        <dbReference type="ARBA" id="ARBA00022741"/>
    </source>
</evidence>
<dbReference type="InterPro" id="IPR011761">
    <property type="entry name" value="ATP-grasp"/>
</dbReference>
<dbReference type="PROSITE" id="PS50975">
    <property type="entry name" value="ATP_GRASP"/>
    <property type="match status" value="1"/>
</dbReference>
<evidence type="ECO:0000256" key="3">
    <source>
        <dbReference type="ARBA" id="ARBA00022840"/>
    </source>
</evidence>
<protein>
    <submittedName>
        <fullName evidence="6">ATP-grasp domain-containing protein</fullName>
    </submittedName>
</protein>
<evidence type="ECO:0000313" key="6">
    <source>
        <dbReference type="EMBL" id="MEQ2359276.1"/>
    </source>
</evidence>
<dbReference type="RefSeq" id="WP_118251391.1">
    <property type="nucleotide sequence ID" value="NZ_JBBMEI010000046.1"/>
</dbReference>